<feature type="binding site" evidence="15">
    <location>
        <position position="337"/>
    </location>
    <ligand>
        <name>cyanocob(III)alamin</name>
        <dbReference type="ChEBI" id="CHEBI:17439"/>
    </ligand>
</feature>
<evidence type="ECO:0000256" key="7">
    <source>
        <dbReference type="ARBA" id="ARBA00022729"/>
    </source>
</evidence>
<evidence type="ECO:0000313" key="18">
    <source>
        <dbReference type="Proteomes" id="UP000565785"/>
    </source>
</evidence>
<evidence type="ECO:0000256" key="2">
    <source>
        <dbReference type="ARBA" id="ARBA00006449"/>
    </source>
</evidence>
<dbReference type="InterPro" id="IPR051588">
    <property type="entry name" value="Cobalamin_Transport"/>
</dbReference>
<evidence type="ECO:0000256" key="6">
    <source>
        <dbReference type="ARBA" id="ARBA00022723"/>
    </source>
</evidence>
<evidence type="ECO:0000256" key="13">
    <source>
        <dbReference type="ARBA" id="ARBA00040958"/>
    </source>
</evidence>
<evidence type="ECO:0000256" key="14">
    <source>
        <dbReference type="ARBA" id="ARBA00041463"/>
    </source>
</evidence>
<comment type="function">
    <text evidence="11">Primary vitamin B12-binding and transport protein. Delivers cobalamin to cells.</text>
</comment>
<dbReference type="Gene3D" id="2.170.130.30">
    <property type="match status" value="1"/>
</dbReference>
<dbReference type="Pfam" id="PF01122">
    <property type="entry name" value="Cobalamin_bind"/>
    <property type="match status" value="1"/>
</dbReference>
<evidence type="ECO:0000256" key="15">
    <source>
        <dbReference type="PIRSR" id="PIRSR602157-1"/>
    </source>
</evidence>
<organism evidence="17 18">
    <name type="scientific">Rhinopomastus cyanomelas</name>
    <name type="common">Common scimitarbill</name>
    <dbReference type="NCBI Taxonomy" id="113115"/>
    <lineage>
        <taxon>Eukaryota</taxon>
        <taxon>Metazoa</taxon>
        <taxon>Chordata</taxon>
        <taxon>Craniata</taxon>
        <taxon>Vertebrata</taxon>
        <taxon>Euteleostomi</taxon>
        <taxon>Archelosauria</taxon>
        <taxon>Archosauria</taxon>
        <taxon>Dinosauria</taxon>
        <taxon>Saurischia</taxon>
        <taxon>Theropoda</taxon>
        <taxon>Coelurosauria</taxon>
        <taxon>Aves</taxon>
        <taxon>Neognathae</taxon>
        <taxon>Neoaves</taxon>
        <taxon>Telluraves</taxon>
        <taxon>Coraciimorphae</taxon>
        <taxon>Bucerotiformes</taxon>
        <taxon>Rhinopomastidae</taxon>
        <taxon>Rhinopomastus</taxon>
    </lineage>
</organism>
<reference evidence="17 18" key="1">
    <citation type="submission" date="2019-09" db="EMBL/GenBank/DDBJ databases">
        <title>Bird 10,000 Genomes (B10K) Project - Family phase.</title>
        <authorList>
            <person name="Zhang G."/>
        </authorList>
    </citation>
    <scope>NUCLEOTIDE SEQUENCE [LARGE SCALE GENOMIC DNA]</scope>
    <source>
        <strain evidence="17">B10K-DU-002-35</strain>
        <tissue evidence="17">Muscle</tissue>
    </source>
</reference>
<dbReference type="GO" id="GO:0015889">
    <property type="term" value="P:cobalamin transport"/>
    <property type="evidence" value="ECO:0007669"/>
    <property type="project" value="InterPro"/>
</dbReference>
<keyword evidence="6" id="KW-0479">Metal-binding</keyword>
<comment type="caution">
    <text evidence="17">The sequence shown here is derived from an EMBL/GenBank/DDBJ whole genome shotgun (WGS) entry which is preliminary data.</text>
</comment>
<keyword evidence="4" id="KW-0813">Transport</keyword>
<evidence type="ECO:0000256" key="1">
    <source>
        <dbReference type="ARBA" id="ARBA00004613"/>
    </source>
</evidence>
<keyword evidence="9 16" id="KW-1015">Disulfide bond</keyword>
<gene>
    <name evidence="17" type="primary">Tcn2</name>
    <name evidence="17" type="ORF">RHICYA_R04328</name>
</gene>
<feature type="non-terminal residue" evidence="17">
    <location>
        <position position="1"/>
    </location>
</feature>
<dbReference type="InterPro" id="IPR008930">
    <property type="entry name" value="Terpenoid_cyclase/PrenylTrfase"/>
</dbReference>
<name>A0A7L1NVR6_RHICY</name>
<feature type="binding site" evidence="15">
    <location>
        <begin position="51"/>
        <end position="55"/>
    </location>
    <ligand>
        <name>cyanocob(III)alamin</name>
        <dbReference type="ChEBI" id="CHEBI:17439"/>
    </ligand>
</feature>
<dbReference type="GO" id="GO:0046872">
    <property type="term" value="F:metal ion binding"/>
    <property type="evidence" value="ECO:0007669"/>
    <property type="project" value="UniProtKB-KW"/>
</dbReference>
<dbReference type="GO" id="GO:0031419">
    <property type="term" value="F:cobalamin binding"/>
    <property type="evidence" value="ECO:0007669"/>
    <property type="project" value="InterPro"/>
</dbReference>
<dbReference type="Proteomes" id="UP000565785">
    <property type="component" value="Unassembled WGS sequence"/>
</dbReference>
<evidence type="ECO:0000256" key="3">
    <source>
        <dbReference type="ARBA" id="ARBA00022426"/>
    </source>
</evidence>
<dbReference type="EMBL" id="VXBP01008864">
    <property type="protein sequence ID" value="NXO02984.1"/>
    <property type="molecule type" value="Genomic_DNA"/>
</dbReference>
<evidence type="ECO:0000256" key="8">
    <source>
        <dbReference type="ARBA" id="ARBA00023065"/>
    </source>
</evidence>
<dbReference type="PANTHER" id="PTHR10559">
    <property type="entry name" value="TRANSCOBALAMIN-1/GASTRIC INTRINSIC FACTOR"/>
    <property type="match status" value="1"/>
</dbReference>
<accession>A0A7L1NVR6</accession>
<evidence type="ECO:0000256" key="12">
    <source>
        <dbReference type="ARBA" id="ARBA00038518"/>
    </source>
</evidence>
<protein>
    <recommendedName>
        <fullName evidence="13">Transcobalamin-2</fullName>
    </recommendedName>
    <alternativeName>
        <fullName evidence="14">Transcobalamin II</fullName>
    </alternativeName>
</protein>
<dbReference type="GO" id="GO:0005615">
    <property type="term" value="C:extracellular space"/>
    <property type="evidence" value="ECO:0007669"/>
    <property type="project" value="TreeGrafter"/>
</dbReference>
<feature type="binding site" evidence="15">
    <location>
        <position position="190"/>
    </location>
    <ligand>
        <name>cyanocob(III)alamin</name>
        <dbReference type="ChEBI" id="CHEBI:17439"/>
    </ligand>
</feature>
<sequence>PETGRLALYLLGLRAACPSPDPRPQRLLVTKLKYYLEEDWSGSRQHGHPLTSYYQYGLGVLALCVHRKRVREEVIRRLLKGQHHGWKLHSDGSATDTAAVVALAFTCLKREQLLGSKLAKELQEARDKVMRRMVAEQGRDGFFGNIYSTPWAMQVFIASHTCQAQPAYGRAMAALLRNLNAFTITATMAQVLPALHGRSYLDIMSMHCQEELDTLTPIIPEPRAEVQGNMTVRLVVECPKPQCPQGQVYNRLVPAPAGASLLDVLRAAAAQEPQDFTFDTQEMPQGLFLSGVMGLETHQHRRSYWQILTHPSTSLQMGIAEYRPHDGETLILRLSKW</sequence>
<keyword evidence="7" id="KW-0732">Signal</keyword>
<keyword evidence="3" id="KW-0171">Cobalt transport</keyword>
<feature type="disulfide bond" evidence="16">
    <location>
        <begin position="64"/>
        <end position="107"/>
    </location>
</feature>
<dbReference type="SUPFAM" id="SSF48239">
    <property type="entry name" value="Terpenoid cyclases/Protein prenyltransferases"/>
    <property type="match status" value="1"/>
</dbReference>
<feature type="binding site" evidence="15">
    <location>
        <position position="96"/>
    </location>
    <ligand>
        <name>cyanocob(III)alamin</name>
        <dbReference type="ChEBI" id="CHEBI:17439"/>
    </ligand>
</feature>
<evidence type="ECO:0000256" key="5">
    <source>
        <dbReference type="ARBA" id="ARBA00022525"/>
    </source>
</evidence>
<evidence type="ECO:0000256" key="16">
    <source>
        <dbReference type="PIRSR" id="PIRSR602157-2"/>
    </source>
</evidence>
<comment type="subunit">
    <text evidence="12">Interacts with CD320 (via LDL-receptor class A domains).</text>
</comment>
<dbReference type="AlphaFoldDB" id="A0A7L1NVR6"/>
<proteinExistence type="inferred from homology"/>
<dbReference type="Gene3D" id="1.50.10.20">
    <property type="match status" value="1"/>
</dbReference>
<dbReference type="GO" id="GO:0006824">
    <property type="term" value="P:cobalt ion transport"/>
    <property type="evidence" value="ECO:0007669"/>
    <property type="project" value="UniProtKB-KW"/>
</dbReference>
<comment type="similarity">
    <text evidence="2">Belongs to the eukaryotic cobalamin transport proteins family.</text>
</comment>
<evidence type="ECO:0000256" key="9">
    <source>
        <dbReference type="ARBA" id="ARBA00023157"/>
    </source>
</evidence>
<dbReference type="PANTHER" id="PTHR10559:SF14">
    <property type="entry name" value="TRANSCOBALAMIN-2"/>
    <property type="match status" value="1"/>
</dbReference>
<keyword evidence="18" id="KW-1185">Reference proteome</keyword>
<keyword evidence="5" id="KW-0964">Secreted</keyword>
<feature type="binding site" evidence="15">
    <location>
        <position position="315"/>
    </location>
    <ligand>
        <name>cyanocob(III)alamin</name>
        <dbReference type="ChEBI" id="CHEBI:17439"/>
    </ligand>
</feature>
<dbReference type="OrthoDB" id="9440006at2759"/>
<keyword evidence="10 15" id="KW-0170">Cobalt</keyword>
<feature type="non-terminal residue" evidence="17">
    <location>
        <position position="337"/>
    </location>
</feature>
<feature type="binding site" evidence="15">
    <location>
        <position position="145"/>
    </location>
    <ligand>
        <name>cyanocob(III)alamin</name>
        <dbReference type="ChEBI" id="CHEBI:17439"/>
    </ligand>
</feature>
<evidence type="ECO:0000256" key="11">
    <source>
        <dbReference type="ARBA" id="ARBA00037184"/>
    </source>
</evidence>
<evidence type="ECO:0000256" key="10">
    <source>
        <dbReference type="ARBA" id="ARBA00023285"/>
    </source>
</evidence>
<keyword evidence="8" id="KW-0406">Ion transport</keyword>
<evidence type="ECO:0000313" key="17">
    <source>
        <dbReference type="EMBL" id="NXO02984.1"/>
    </source>
</evidence>
<comment type="subcellular location">
    <subcellularLocation>
        <location evidence="1">Secreted</location>
    </subcellularLocation>
</comment>
<dbReference type="InterPro" id="IPR002157">
    <property type="entry name" value="Cbl-bd_prot"/>
</dbReference>
<evidence type="ECO:0000256" key="4">
    <source>
        <dbReference type="ARBA" id="ARBA00022448"/>
    </source>
</evidence>